<dbReference type="EMBL" id="JARJLG010000038">
    <property type="protein sequence ID" value="KAJ7764185.1"/>
    <property type="molecule type" value="Genomic_DNA"/>
</dbReference>
<evidence type="ECO:0008006" key="3">
    <source>
        <dbReference type="Google" id="ProtNLM"/>
    </source>
</evidence>
<dbReference type="Proteomes" id="UP001215280">
    <property type="component" value="Unassembled WGS sequence"/>
</dbReference>
<proteinExistence type="predicted"/>
<protein>
    <recommendedName>
        <fullName evidence="3">F-box domain-containing protein</fullName>
    </recommendedName>
</protein>
<evidence type="ECO:0000313" key="1">
    <source>
        <dbReference type="EMBL" id="KAJ7764185.1"/>
    </source>
</evidence>
<reference evidence="1" key="1">
    <citation type="submission" date="2023-03" db="EMBL/GenBank/DDBJ databases">
        <title>Massive genome expansion in bonnet fungi (Mycena s.s.) driven by repeated elements and novel gene families across ecological guilds.</title>
        <authorList>
            <consortium name="Lawrence Berkeley National Laboratory"/>
            <person name="Harder C.B."/>
            <person name="Miyauchi S."/>
            <person name="Viragh M."/>
            <person name="Kuo A."/>
            <person name="Thoen E."/>
            <person name="Andreopoulos B."/>
            <person name="Lu D."/>
            <person name="Skrede I."/>
            <person name="Drula E."/>
            <person name="Henrissat B."/>
            <person name="Morin E."/>
            <person name="Kohler A."/>
            <person name="Barry K."/>
            <person name="LaButti K."/>
            <person name="Morin E."/>
            <person name="Salamov A."/>
            <person name="Lipzen A."/>
            <person name="Mereny Z."/>
            <person name="Hegedus B."/>
            <person name="Baldrian P."/>
            <person name="Stursova M."/>
            <person name="Weitz H."/>
            <person name="Taylor A."/>
            <person name="Grigoriev I.V."/>
            <person name="Nagy L.G."/>
            <person name="Martin F."/>
            <person name="Kauserud H."/>
        </authorList>
    </citation>
    <scope>NUCLEOTIDE SEQUENCE</scope>
    <source>
        <strain evidence="1">CBHHK188m</strain>
    </source>
</reference>
<name>A0AAD7NKH0_9AGAR</name>
<evidence type="ECO:0000313" key="2">
    <source>
        <dbReference type="Proteomes" id="UP001215280"/>
    </source>
</evidence>
<keyword evidence="2" id="KW-1185">Reference proteome</keyword>
<gene>
    <name evidence="1" type="ORF">DFH07DRAFT_956203</name>
</gene>
<organism evidence="1 2">
    <name type="scientific">Mycena maculata</name>
    <dbReference type="NCBI Taxonomy" id="230809"/>
    <lineage>
        <taxon>Eukaryota</taxon>
        <taxon>Fungi</taxon>
        <taxon>Dikarya</taxon>
        <taxon>Basidiomycota</taxon>
        <taxon>Agaricomycotina</taxon>
        <taxon>Agaricomycetes</taxon>
        <taxon>Agaricomycetidae</taxon>
        <taxon>Agaricales</taxon>
        <taxon>Marasmiineae</taxon>
        <taxon>Mycenaceae</taxon>
        <taxon>Mycena</taxon>
    </lineage>
</organism>
<sequence length="458" mass="51489">MPFAVLGDDILLKILLLCDVYTVLMLSTVSTRAGESRFESPLTNLQVNKLLRRIALVKQLWLSLINTGAFRRALDLPPSTREELENRSTRKLMDLVKRIVIGPNPWWPSSSPSAIRRYTITSLADIETNFDSFVLPGGRYMVLQSHTRENVCIYDIWSNRGVWSYTATSFTNWKFDLVPGSAIARVLVAVPVERFAHHFRRDICIEEVDLTTGLSREVFSLHFGFKSVSTFSGDFFLYAPPPFKFIDVYGPLMVINWRASTYVVLDYGTSPNSSAVLIPGYLVAAYSECASPTQLVLTVTQIDAFIPYWKPLSEISFKDKLSPDDISFAVFQRLQYNNHPLGDRLVRVRLTAVPSALYRGAYNIIVYAGQLQPIPETPTLAMKIGQFITGRRQAPQSSPRPALLSYRFTPPLSPGQPCGWRLISAERAAFGFDAKHLSPPRVVVERSEGSFVASYCPQ</sequence>
<accession>A0AAD7NKH0</accession>
<comment type="caution">
    <text evidence="1">The sequence shown here is derived from an EMBL/GenBank/DDBJ whole genome shotgun (WGS) entry which is preliminary data.</text>
</comment>
<dbReference type="AlphaFoldDB" id="A0AAD7NKH0"/>